<comment type="caution">
    <text evidence="3">The sequence shown here is derived from an EMBL/GenBank/DDBJ whole genome shotgun (WGS) entry which is preliminary data.</text>
</comment>
<dbReference type="Gene3D" id="3.30.420.10">
    <property type="entry name" value="Ribonuclease H-like superfamily/Ribonuclease H"/>
    <property type="match status" value="1"/>
</dbReference>
<sequence length="474" mass="54903">MALTRSQARRVRFAEPVTTDVSQHGVVSDVRRHCTPERKDRRNDDQNMESANEESDDNSEAGTLPVVDGSKPAEREVIRQQPHLVDVQAERLPRIRVAQDEERRWIDLKAYLRGDIESLSLKRAASASKLPDRFVIDEERLASIRGHDRDPRFMSETFQAFLELIQARSRVTLSYRPQANGQQERSVKSVIQTVKVYVKDPLQQDWDEIAEKTVHAINNSMDTTRKETPFYLVHGWDAQSTLKAMTSSAMETDPTLQLGDGRPIVNMKSRWLWQSTTKQRKRLGERKNTMKLLGESSSLRYPSTNEEKQSRAGRPAIQRRKHLIDRYFSLEVVSKNYAYELELPDKAGNRFYPVVHVSRLKAVSEDDRRPTVELVDGLSEDERFDFDEELLPEDSWGPEAGDDKYIVEAILDDRWPISTGTERRQREFYVKCRGYDKPTWELISNLSCGGILFDYLLQWKRENRLQMGQVADES</sequence>
<name>A0A9W6X6M6_9STRA</name>
<keyword evidence="4" id="KW-1185">Reference proteome</keyword>
<dbReference type="CDD" id="cd00024">
    <property type="entry name" value="CD_CSD"/>
    <property type="match status" value="1"/>
</dbReference>
<dbReference type="InterPro" id="IPR000953">
    <property type="entry name" value="Chromo/chromo_shadow_dom"/>
</dbReference>
<feature type="compositionally biased region" description="Polar residues" evidence="1">
    <location>
        <begin position="295"/>
        <end position="304"/>
    </location>
</feature>
<dbReference type="SMART" id="SM00298">
    <property type="entry name" value="CHROMO"/>
    <property type="match status" value="1"/>
</dbReference>
<evidence type="ECO:0000256" key="1">
    <source>
        <dbReference type="SAM" id="MobiDB-lite"/>
    </source>
</evidence>
<dbReference type="InterPro" id="IPR012337">
    <property type="entry name" value="RNaseH-like_sf"/>
</dbReference>
<dbReference type="InterPro" id="IPR016197">
    <property type="entry name" value="Chromo-like_dom_sf"/>
</dbReference>
<gene>
    <name evidence="3" type="ORF">Plil01_001393100</name>
</gene>
<feature type="domain" description="Integrase catalytic" evidence="2">
    <location>
        <begin position="148"/>
        <end position="237"/>
    </location>
</feature>
<protein>
    <submittedName>
        <fullName evidence="3">Unnamed protein product</fullName>
    </submittedName>
</protein>
<accession>A0A9W6X6M6</accession>
<evidence type="ECO:0000313" key="4">
    <source>
        <dbReference type="Proteomes" id="UP001165083"/>
    </source>
</evidence>
<dbReference type="PANTHER" id="PTHR37984">
    <property type="entry name" value="PROTEIN CBG26694"/>
    <property type="match status" value="1"/>
</dbReference>
<dbReference type="PANTHER" id="PTHR37984:SF5">
    <property type="entry name" value="PROTEIN NYNRIN-LIKE"/>
    <property type="match status" value="1"/>
</dbReference>
<feature type="region of interest" description="Disordered" evidence="1">
    <location>
        <begin position="294"/>
        <end position="316"/>
    </location>
</feature>
<organism evidence="3 4">
    <name type="scientific">Phytophthora lilii</name>
    <dbReference type="NCBI Taxonomy" id="2077276"/>
    <lineage>
        <taxon>Eukaryota</taxon>
        <taxon>Sar</taxon>
        <taxon>Stramenopiles</taxon>
        <taxon>Oomycota</taxon>
        <taxon>Peronosporomycetes</taxon>
        <taxon>Peronosporales</taxon>
        <taxon>Peronosporaceae</taxon>
        <taxon>Phytophthora</taxon>
    </lineage>
</organism>
<dbReference type="InterPro" id="IPR001584">
    <property type="entry name" value="Integrase_cat-core"/>
</dbReference>
<reference evidence="3" key="1">
    <citation type="submission" date="2023-04" db="EMBL/GenBank/DDBJ databases">
        <title>Phytophthora lilii NBRC 32176.</title>
        <authorList>
            <person name="Ichikawa N."/>
            <person name="Sato H."/>
            <person name="Tonouchi N."/>
        </authorList>
    </citation>
    <scope>NUCLEOTIDE SEQUENCE</scope>
    <source>
        <strain evidence="3">NBRC 32176</strain>
    </source>
</reference>
<dbReference type="SUPFAM" id="SSF54160">
    <property type="entry name" value="Chromo domain-like"/>
    <property type="match status" value="1"/>
</dbReference>
<dbReference type="AlphaFoldDB" id="A0A9W6X6M6"/>
<feature type="region of interest" description="Disordered" evidence="1">
    <location>
        <begin position="1"/>
        <end position="70"/>
    </location>
</feature>
<dbReference type="EMBL" id="BSXW01000999">
    <property type="protein sequence ID" value="GMF32585.1"/>
    <property type="molecule type" value="Genomic_DNA"/>
</dbReference>
<dbReference type="SUPFAM" id="SSF53098">
    <property type="entry name" value="Ribonuclease H-like"/>
    <property type="match status" value="1"/>
</dbReference>
<evidence type="ECO:0000313" key="3">
    <source>
        <dbReference type="EMBL" id="GMF32585.1"/>
    </source>
</evidence>
<feature type="compositionally biased region" description="Basic and acidic residues" evidence="1">
    <location>
        <begin position="29"/>
        <end position="45"/>
    </location>
</feature>
<dbReference type="InterPro" id="IPR036397">
    <property type="entry name" value="RNaseH_sf"/>
</dbReference>
<dbReference type="OrthoDB" id="106100at2759"/>
<dbReference type="GO" id="GO:0003676">
    <property type="term" value="F:nucleic acid binding"/>
    <property type="evidence" value="ECO:0007669"/>
    <property type="project" value="InterPro"/>
</dbReference>
<dbReference type="InterPro" id="IPR050951">
    <property type="entry name" value="Retrovirus_Pol_polyprotein"/>
</dbReference>
<dbReference type="GO" id="GO:0015074">
    <property type="term" value="P:DNA integration"/>
    <property type="evidence" value="ECO:0007669"/>
    <property type="project" value="InterPro"/>
</dbReference>
<dbReference type="PROSITE" id="PS50994">
    <property type="entry name" value="INTEGRASE"/>
    <property type="match status" value="1"/>
</dbReference>
<evidence type="ECO:0000259" key="2">
    <source>
        <dbReference type="PROSITE" id="PS50994"/>
    </source>
</evidence>
<dbReference type="Gene3D" id="2.40.50.40">
    <property type="match status" value="1"/>
</dbReference>
<dbReference type="Proteomes" id="UP001165083">
    <property type="component" value="Unassembled WGS sequence"/>
</dbReference>
<proteinExistence type="predicted"/>